<dbReference type="GO" id="GO:0005975">
    <property type="term" value="P:carbohydrate metabolic process"/>
    <property type="evidence" value="ECO:0007669"/>
    <property type="project" value="InterPro"/>
</dbReference>
<comment type="catalytic activity">
    <reaction evidence="1">
        <text>Hydrolysis of terminal non-reducing N-acetyl-D-hexosamine residues in N-acetyl-beta-D-hexosaminides.</text>
        <dbReference type="EC" id="3.2.1.52"/>
    </reaction>
</comment>
<organism evidence="10 11">
    <name type="scientific">Clostridium thermobutyricum DSM 4928</name>
    <dbReference type="NCBI Taxonomy" id="1121339"/>
    <lineage>
        <taxon>Bacteria</taxon>
        <taxon>Bacillati</taxon>
        <taxon>Bacillota</taxon>
        <taxon>Clostridia</taxon>
        <taxon>Eubacteriales</taxon>
        <taxon>Clostridiaceae</taxon>
        <taxon>Clostridium</taxon>
    </lineage>
</organism>
<dbReference type="InterPro" id="IPR025705">
    <property type="entry name" value="Beta_hexosaminidase_sua/sub"/>
</dbReference>
<evidence type="ECO:0000259" key="9">
    <source>
        <dbReference type="Pfam" id="PF02838"/>
    </source>
</evidence>
<dbReference type="GO" id="GO:0004563">
    <property type="term" value="F:beta-N-acetylhexosaminidase activity"/>
    <property type="evidence" value="ECO:0007669"/>
    <property type="project" value="UniProtKB-EC"/>
</dbReference>
<evidence type="ECO:0000313" key="10">
    <source>
        <dbReference type="EMBL" id="OPX49943.1"/>
    </source>
</evidence>
<dbReference type="EMBL" id="LTAY01000020">
    <property type="protein sequence ID" value="OPX49943.1"/>
    <property type="molecule type" value="Genomic_DNA"/>
</dbReference>
<dbReference type="SUPFAM" id="SSF55545">
    <property type="entry name" value="beta-N-acetylhexosaminidase-like domain"/>
    <property type="match status" value="1"/>
</dbReference>
<comment type="caution">
    <text evidence="10">The sequence shown here is derived from an EMBL/GenBank/DDBJ whole genome shotgun (WGS) entry which is preliminary data.</text>
</comment>
<dbReference type="EC" id="3.2.1.52" evidence="3"/>
<evidence type="ECO:0000256" key="1">
    <source>
        <dbReference type="ARBA" id="ARBA00001231"/>
    </source>
</evidence>
<feature type="active site" description="Proton donor" evidence="6">
    <location>
        <position position="350"/>
    </location>
</feature>
<reference evidence="10 11" key="1">
    <citation type="submission" date="2016-02" db="EMBL/GenBank/DDBJ databases">
        <title>Genome sequence of Clostridium thermobutyricum DSM 4928.</title>
        <authorList>
            <person name="Poehlein A."/>
            <person name="Daniel R."/>
        </authorList>
    </citation>
    <scope>NUCLEOTIDE SEQUENCE [LARGE SCALE GENOMIC DNA]</scope>
    <source>
        <strain evidence="10 11">DSM 4928</strain>
    </source>
</reference>
<evidence type="ECO:0000256" key="6">
    <source>
        <dbReference type="PIRSR" id="PIRSR625705-1"/>
    </source>
</evidence>
<evidence type="ECO:0000256" key="2">
    <source>
        <dbReference type="ARBA" id="ARBA00006285"/>
    </source>
</evidence>
<dbReference type="Proteomes" id="UP000191448">
    <property type="component" value="Unassembled WGS sequence"/>
</dbReference>
<evidence type="ECO:0000256" key="5">
    <source>
        <dbReference type="ARBA" id="ARBA00023295"/>
    </source>
</evidence>
<keyword evidence="4 10" id="KW-0378">Hydrolase</keyword>
<sequence length="530" mass="60993">MKRLKLNFINIVFLLPIVLIISGCFLIKSEESKDVISVDTLENTIIPKPLSFEKTEGEFTLKKDTIIYVKGNTDEETEEIYNIAQFMKSKLEPATGYNLKVKKEYPKNKKNFIYLTTTGAEKDLGSEGYLLNSSKDNIKIIGYKPDGIFKGIQTLRQLFPPEIEKSCVVKDIEWTIPAVNIKDKPNYEHRGIMIDVVRHFFTVDEVKRQIDLASAYKINRVHLHLSDDQGWRLEIKKWPELALKGGQLQVGGGIGGFYTQEDFKDIVKYAQSRYVEIIPEFEMPGHSNAALASYGFLNPDGKPKDLYTGTKVGFSSFMTRDEKTYSFIEDIIKEISEISPSKYIHIGGDEAYATSKEDYNYFMGRVSKIVQKYGKTPIAWDPADTSPDINSDTILQNWKNSNKSAVEKNMKMIISIAEKSYLDMKYNEKTQYGLTWAGLIPIDKAYNWDPIDYAPKELILGLESPLWTETIEIEEAMDFMIYPRLLGYAEIGWTPREMRDYKEYKIRLSAHGERMENKGINYYKDPSIWN</sequence>
<keyword evidence="5 10" id="KW-0326">Glycosidase</keyword>
<feature type="domain" description="Glycoside hydrolase family 20 catalytic" evidence="8">
    <location>
        <begin position="187"/>
        <end position="495"/>
    </location>
</feature>
<proteinExistence type="inferred from homology"/>
<evidence type="ECO:0000256" key="3">
    <source>
        <dbReference type="ARBA" id="ARBA00012663"/>
    </source>
</evidence>
<dbReference type="Gene3D" id="3.30.379.10">
    <property type="entry name" value="Chitobiase/beta-hexosaminidase domain 2-like"/>
    <property type="match status" value="1"/>
</dbReference>
<dbReference type="PANTHER" id="PTHR22600:SF57">
    <property type="entry name" value="BETA-N-ACETYLHEXOSAMINIDASE"/>
    <property type="match status" value="1"/>
</dbReference>
<evidence type="ECO:0000256" key="4">
    <source>
        <dbReference type="ARBA" id="ARBA00022801"/>
    </source>
</evidence>
<evidence type="ECO:0000313" key="11">
    <source>
        <dbReference type="Proteomes" id="UP000191448"/>
    </source>
</evidence>
<gene>
    <name evidence="10" type="ORF">CLTHE_04240</name>
</gene>
<dbReference type="Pfam" id="PF00728">
    <property type="entry name" value="Glyco_hydro_20"/>
    <property type="match status" value="1"/>
</dbReference>
<accession>A0A1V4SYC7</accession>
<dbReference type="InterPro" id="IPR015883">
    <property type="entry name" value="Glyco_hydro_20_cat"/>
</dbReference>
<name>A0A1V4SYC7_9CLOT</name>
<dbReference type="GO" id="GO:0016020">
    <property type="term" value="C:membrane"/>
    <property type="evidence" value="ECO:0007669"/>
    <property type="project" value="TreeGrafter"/>
</dbReference>
<evidence type="ECO:0000256" key="7">
    <source>
        <dbReference type="SAM" id="Phobius"/>
    </source>
</evidence>
<dbReference type="InterPro" id="IPR029018">
    <property type="entry name" value="Hex-like_dom2"/>
</dbReference>
<keyword evidence="7" id="KW-0472">Membrane</keyword>
<dbReference type="PANTHER" id="PTHR22600">
    <property type="entry name" value="BETA-HEXOSAMINIDASE"/>
    <property type="match status" value="1"/>
</dbReference>
<protein>
    <recommendedName>
        <fullName evidence="3">beta-N-acetylhexosaminidase</fullName>
        <ecNumber evidence="3">3.2.1.52</ecNumber>
    </recommendedName>
</protein>
<comment type="similarity">
    <text evidence="2">Belongs to the glycosyl hydrolase 20 family.</text>
</comment>
<dbReference type="PRINTS" id="PR00738">
    <property type="entry name" value="GLHYDRLASE20"/>
</dbReference>
<dbReference type="RefSeq" id="WP_080021787.1">
    <property type="nucleotide sequence ID" value="NZ_LTAY01000020.1"/>
</dbReference>
<dbReference type="OrthoDB" id="1098018at2"/>
<keyword evidence="7" id="KW-1133">Transmembrane helix</keyword>
<feature type="domain" description="Beta-hexosaminidase bacterial type N-terminal" evidence="9">
    <location>
        <begin position="44"/>
        <end position="183"/>
    </location>
</feature>
<dbReference type="SUPFAM" id="SSF51445">
    <property type="entry name" value="(Trans)glycosidases"/>
    <property type="match status" value="1"/>
</dbReference>
<dbReference type="InterPro" id="IPR017853">
    <property type="entry name" value="GH"/>
</dbReference>
<dbReference type="GO" id="GO:0030203">
    <property type="term" value="P:glycosaminoglycan metabolic process"/>
    <property type="evidence" value="ECO:0007669"/>
    <property type="project" value="TreeGrafter"/>
</dbReference>
<dbReference type="AlphaFoldDB" id="A0A1V4SYC7"/>
<dbReference type="InterPro" id="IPR015882">
    <property type="entry name" value="HEX_bac_N"/>
</dbReference>
<dbReference type="CDD" id="cd06568">
    <property type="entry name" value="GH20_SpHex_like"/>
    <property type="match status" value="1"/>
</dbReference>
<dbReference type="PIRSF" id="PIRSF001093">
    <property type="entry name" value="B-hxosamndse_ab_euk"/>
    <property type="match status" value="1"/>
</dbReference>
<evidence type="ECO:0000259" key="8">
    <source>
        <dbReference type="Pfam" id="PF00728"/>
    </source>
</evidence>
<feature type="transmembrane region" description="Helical" evidence="7">
    <location>
        <begin position="6"/>
        <end position="27"/>
    </location>
</feature>
<dbReference type="PROSITE" id="PS51257">
    <property type="entry name" value="PROKAR_LIPOPROTEIN"/>
    <property type="match status" value="1"/>
</dbReference>
<dbReference type="Gene3D" id="3.20.20.80">
    <property type="entry name" value="Glycosidases"/>
    <property type="match status" value="1"/>
</dbReference>
<keyword evidence="7" id="KW-0812">Transmembrane</keyword>
<dbReference type="Pfam" id="PF02838">
    <property type="entry name" value="Glyco_hydro_20b"/>
    <property type="match status" value="1"/>
</dbReference>